<feature type="transmembrane region" description="Helical" evidence="7">
    <location>
        <begin position="197"/>
        <end position="220"/>
    </location>
</feature>
<dbReference type="Proteomes" id="UP000042958">
    <property type="component" value="Unassembled WGS sequence"/>
</dbReference>
<feature type="transmembrane region" description="Helical" evidence="7">
    <location>
        <begin position="470"/>
        <end position="491"/>
    </location>
</feature>
<evidence type="ECO:0000313" key="10">
    <source>
        <dbReference type="Proteomes" id="UP000042958"/>
    </source>
</evidence>
<feature type="domain" description="Major facilitator superfamily (MFS) profile" evidence="8">
    <location>
        <begin position="105"/>
        <end position="564"/>
    </location>
</feature>
<feature type="region of interest" description="Disordered" evidence="6">
    <location>
        <begin position="1"/>
        <end position="31"/>
    </location>
</feature>
<feature type="transmembrane region" description="Helical" evidence="7">
    <location>
        <begin position="410"/>
        <end position="430"/>
    </location>
</feature>
<dbReference type="Gene3D" id="1.20.1250.20">
    <property type="entry name" value="MFS general substrate transporter like domains"/>
    <property type="match status" value="1"/>
</dbReference>
<dbReference type="FunFam" id="1.20.1250.20:FF:000106">
    <property type="entry name" value="MFS transporter, putative"/>
    <property type="match status" value="1"/>
</dbReference>
<dbReference type="InterPro" id="IPR036259">
    <property type="entry name" value="MFS_trans_sf"/>
</dbReference>
<accession>A0A0F7U2R1</accession>
<evidence type="ECO:0000259" key="8">
    <source>
        <dbReference type="PROSITE" id="PS50850"/>
    </source>
</evidence>
<evidence type="ECO:0000256" key="6">
    <source>
        <dbReference type="SAM" id="MobiDB-lite"/>
    </source>
</evidence>
<dbReference type="SUPFAM" id="SSF103473">
    <property type="entry name" value="MFS general substrate transporter"/>
    <property type="match status" value="1"/>
</dbReference>
<dbReference type="PANTHER" id="PTHR43791:SF65">
    <property type="entry name" value="MAJOR FACILITATOR SUPERFAMILY (MFS) PROFILE DOMAIN-CONTAINING PROTEIN-RELATED"/>
    <property type="match status" value="1"/>
</dbReference>
<keyword evidence="10" id="KW-1185">Reference proteome</keyword>
<feature type="transmembrane region" description="Helical" evidence="7">
    <location>
        <begin position="372"/>
        <end position="398"/>
    </location>
</feature>
<keyword evidence="3 7" id="KW-0812">Transmembrane</keyword>
<feature type="transmembrane region" description="Helical" evidence="7">
    <location>
        <begin position="172"/>
        <end position="190"/>
    </location>
</feature>
<evidence type="ECO:0000256" key="2">
    <source>
        <dbReference type="ARBA" id="ARBA00022448"/>
    </source>
</evidence>
<comment type="subcellular location">
    <subcellularLocation>
        <location evidence="1">Membrane</location>
        <topology evidence="1">Multi-pass membrane protein</topology>
    </subcellularLocation>
</comment>
<evidence type="ECO:0000256" key="1">
    <source>
        <dbReference type="ARBA" id="ARBA00004141"/>
    </source>
</evidence>
<proteinExistence type="predicted"/>
<evidence type="ECO:0000256" key="3">
    <source>
        <dbReference type="ARBA" id="ARBA00022692"/>
    </source>
</evidence>
<feature type="transmembrane region" description="Helical" evidence="7">
    <location>
        <begin position="265"/>
        <end position="287"/>
    </location>
</feature>
<feature type="transmembrane region" description="Helical" evidence="7">
    <location>
        <begin position="503"/>
        <end position="524"/>
    </location>
</feature>
<dbReference type="GO" id="GO:0016020">
    <property type="term" value="C:membrane"/>
    <property type="evidence" value="ECO:0007669"/>
    <property type="project" value="UniProtKB-SubCell"/>
</dbReference>
<feature type="transmembrane region" description="Helical" evidence="7">
    <location>
        <begin position="101"/>
        <end position="118"/>
    </location>
</feature>
<dbReference type="PANTHER" id="PTHR43791">
    <property type="entry name" value="PERMEASE-RELATED"/>
    <property type="match status" value="1"/>
</dbReference>
<sequence>MNTEAKSAEITVAGRSPAHEANGDHLAEPSQQAEQTSLLRRLFLPSRRVDDPDAIATMRSAFDDPLLAKYYQPHPKYENFSRFDPAARWTYREETAVRRKTDWTILLWILVMFFGLNLDRGNLANAAADNLLDDLHITTNDYNNAQNMYRVGFLIAEIPSQMIGKRLGPDRWIPIQIILWSLASGGQFFMQNRAGFFACRFFIGLFMGGFIPDSILYLSYFYTKSEMPFRLALFWFVDSMSGVIASFIAYGVLHMRGVAGREGWRWLFLIEALISIVIGFLSFLFLVPGPTQTKTRWNPRGYFSEKEEKIIVNRVLRDDPSKGDMHNRQGLSLKMLWQSLKDYDLWPIYAIGLLFEIPTAPPKAYLTLSLKAIGFSTFQTTLLSIPVTVFASINLLLVTELTERFHQISLIGLFTQLWSLPLLIVLYTSSGTLSHWGLYAVTFVLLGWPSPHAAHVGWCSRLSNTVRTRTVSAALYNITIQLSGIASSNIYRTDDKSLYRRGNGQLIAINIATIVMYALAKAYYVRRNQWKKARWEKLSPEEKAAYLETTNDQGNKRLDFLFDH</sequence>
<keyword evidence="2" id="KW-0813">Transport</keyword>
<name>A0A0F7U2R1_PENBI</name>
<evidence type="ECO:0000256" key="5">
    <source>
        <dbReference type="ARBA" id="ARBA00023136"/>
    </source>
</evidence>
<feature type="transmembrane region" description="Helical" evidence="7">
    <location>
        <begin position="232"/>
        <end position="253"/>
    </location>
</feature>
<protein>
    <submittedName>
        <fullName evidence="9">Putative MFS transporter</fullName>
    </submittedName>
</protein>
<keyword evidence="4 7" id="KW-1133">Transmembrane helix</keyword>
<dbReference type="GO" id="GO:0022857">
    <property type="term" value="F:transmembrane transporter activity"/>
    <property type="evidence" value="ECO:0007669"/>
    <property type="project" value="InterPro"/>
</dbReference>
<dbReference type="STRING" id="104259.A0A0F7U2R1"/>
<evidence type="ECO:0000313" key="9">
    <source>
        <dbReference type="EMBL" id="CEJ61945.1"/>
    </source>
</evidence>
<evidence type="ECO:0000256" key="4">
    <source>
        <dbReference type="ARBA" id="ARBA00022989"/>
    </source>
</evidence>
<gene>
    <name evidence="9" type="ORF">PMG11_10461</name>
</gene>
<reference evidence="10" key="1">
    <citation type="journal article" date="2015" name="Genome Announc.">
        <title>Draft genome sequence of the fungus Penicillium brasilianum MG11.</title>
        <authorList>
            <person name="Horn F."/>
            <person name="Linde J."/>
            <person name="Mattern D.J."/>
            <person name="Walther G."/>
            <person name="Guthke R."/>
            <person name="Brakhage A.A."/>
            <person name="Valiante V."/>
        </authorList>
    </citation>
    <scope>NUCLEOTIDE SEQUENCE [LARGE SCALE GENOMIC DNA]</scope>
    <source>
        <strain evidence="10">MG11</strain>
    </source>
</reference>
<dbReference type="PROSITE" id="PS50850">
    <property type="entry name" value="MFS"/>
    <property type="match status" value="1"/>
</dbReference>
<organism evidence="9 10">
    <name type="scientific">Penicillium brasilianum</name>
    <dbReference type="NCBI Taxonomy" id="104259"/>
    <lineage>
        <taxon>Eukaryota</taxon>
        <taxon>Fungi</taxon>
        <taxon>Dikarya</taxon>
        <taxon>Ascomycota</taxon>
        <taxon>Pezizomycotina</taxon>
        <taxon>Eurotiomycetes</taxon>
        <taxon>Eurotiomycetidae</taxon>
        <taxon>Eurotiales</taxon>
        <taxon>Aspergillaceae</taxon>
        <taxon>Penicillium</taxon>
    </lineage>
</organism>
<dbReference type="OrthoDB" id="1935484at2759"/>
<evidence type="ECO:0000256" key="7">
    <source>
        <dbReference type="SAM" id="Phobius"/>
    </source>
</evidence>
<feature type="compositionally biased region" description="Basic and acidic residues" evidence="6">
    <location>
        <begin position="17"/>
        <end position="27"/>
    </location>
</feature>
<keyword evidence="5 7" id="KW-0472">Membrane</keyword>
<dbReference type="InterPro" id="IPR011701">
    <property type="entry name" value="MFS"/>
</dbReference>
<dbReference type="EMBL" id="CDHK01000013">
    <property type="protein sequence ID" value="CEJ61945.1"/>
    <property type="molecule type" value="Genomic_DNA"/>
</dbReference>
<dbReference type="AlphaFoldDB" id="A0A0F7U2R1"/>
<feature type="transmembrane region" description="Helical" evidence="7">
    <location>
        <begin position="436"/>
        <end position="458"/>
    </location>
</feature>
<dbReference type="Pfam" id="PF07690">
    <property type="entry name" value="MFS_1"/>
    <property type="match status" value="1"/>
</dbReference>
<dbReference type="InterPro" id="IPR020846">
    <property type="entry name" value="MFS_dom"/>
</dbReference>